<dbReference type="PROSITE" id="PS50943">
    <property type="entry name" value="HTH_CROC1"/>
    <property type="match status" value="1"/>
</dbReference>
<gene>
    <name evidence="2" type="ORF">SAMN05444123_11280</name>
</gene>
<dbReference type="Pfam" id="PF01381">
    <property type="entry name" value="HTH_3"/>
    <property type="match status" value="1"/>
</dbReference>
<dbReference type="Proteomes" id="UP000199615">
    <property type="component" value="Unassembled WGS sequence"/>
</dbReference>
<evidence type="ECO:0000313" key="3">
    <source>
        <dbReference type="Proteomes" id="UP000199615"/>
    </source>
</evidence>
<organism evidence="2 3">
    <name type="scientific">Rhodopseudomonas pseudopalustris</name>
    <dbReference type="NCBI Taxonomy" id="1513892"/>
    <lineage>
        <taxon>Bacteria</taxon>
        <taxon>Pseudomonadati</taxon>
        <taxon>Pseudomonadota</taxon>
        <taxon>Alphaproteobacteria</taxon>
        <taxon>Hyphomicrobiales</taxon>
        <taxon>Nitrobacteraceae</taxon>
        <taxon>Rhodopseudomonas</taxon>
    </lineage>
</organism>
<name>A0A1H8WGT1_9BRAD</name>
<protein>
    <submittedName>
        <fullName evidence="2">Helix-turn-helix</fullName>
    </submittedName>
</protein>
<dbReference type="InterPro" id="IPR001387">
    <property type="entry name" value="Cro/C1-type_HTH"/>
</dbReference>
<dbReference type="SUPFAM" id="SSF47413">
    <property type="entry name" value="lambda repressor-like DNA-binding domains"/>
    <property type="match status" value="1"/>
</dbReference>
<evidence type="ECO:0000313" key="2">
    <source>
        <dbReference type="EMBL" id="SEP26831.1"/>
    </source>
</evidence>
<dbReference type="CDD" id="cd00093">
    <property type="entry name" value="HTH_XRE"/>
    <property type="match status" value="1"/>
</dbReference>
<accession>A0A1H8WGT1</accession>
<keyword evidence="3" id="KW-1185">Reference proteome</keyword>
<sequence length="129" mass="14606">MPKLIPKHLAKDEFARRLLTLMRRKGWRQAEFARQAGLARNAISVYLRGSSLPNPESLQKLAKALGVKPEELLPNYQEAAIERDHPELELRVSPGDSKTAWIRINRAMPTTLAIKIMGLIEAHDTKTDE</sequence>
<reference evidence="3" key="1">
    <citation type="submission" date="2016-10" db="EMBL/GenBank/DDBJ databases">
        <authorList>
            <person name="Varghese N."/>
            <person name="Submissions S."/>
        </authorList>
    </citation>
    <scope>NUCLEOTIDE SEQUENCE [LARGE SCALE GENOMIC DNA]</scope>
    <source>
        <strain evidence="3">DSM 123</strain>
    </source>
</reference>
<dbReference type="EMBL" id="FODT01000012">
    <property type="protein sequence ID" value="SEP26831.1"/>
    <property type="molecule type" value="Genomic_DNA"/>
</dbReference>
<proteinExistence type="predicted"/>
<dbReference type="AlphaFoldDB" id="A0A1H8WGT1"/>
<dbReference type="InterPro" id="IPR010982">
    <property type="entry name" value="Lambda_DNA-bd_dom_sf"/>
</dbReference>
<dbReference type="SMART" id="SM00530">
    <property type="entry name" value="HTH_XRE"/>
    <property type="match status" value="1"/>
</dbReference>
<feature type="domain" description="HTH cro/C1-type" evidence="1">
    <location>
        <begin position="18"/>
        <end position="72"/>
    </location>
</feature>
<dbReference type="Gene3D" id="1.10.260.40">
    <property type="entry name" value="lambda repressor-like DNA-binding domains"/>
    <property type="match status" value="1"/>
</dbReference>
<dbReference type="GO" id="GO:0003677">
    <property type="term" value="F:DNA binding"/>
    <property type="evidence" value="ECO:0007669"/>
    <property type="project" value="InterPro"/>
</dbReference>
<evidence type="ECO:0000259" key="1">
    <source>
        <dbReference type="PROSITE" id="PS50943"/>
    </source>
</evidence>